<reference evidence="2 3" key="1">
    <citation type="journal article" date="2016" name="Gene">
        <title>PacBio SMRT assembly of a complex multi-replicon genome reveals chlorocatechol degradative operon in a region of genome plasticity.</title>
        <authorList>
            <person name="Ricker N."/>
            <person name="Shen S.Y."/>
            <person name="Goordial J."/>
            <person name="Jin S."/>
            <person name="Fulthorpe R.R."/>
        </authorList>
    </citation>
    <scope>NUCLEOTIDE SEQUENCE [LARGE SCALE GENOMIC DNA]</scope>
    <source>
        <strain evidence="2 3">OLGA172</strain>
    </source>
</reference>
<organism evidence="2 3">
    <name type="scientific">Paraburkholderia phytofirmans OLGA172</name>
    <dbReference type="NCBI Taxonomy" id="1417228"/>
    <lineage>
        <taxon>Bacteria</taxon>
        <taxon>Pseudomonadati</taxon>
        <taxon>Pseudomonadota</taxon>
        <taxon>Betaproteobacteria</taxon>
        <taxon>Burkholderiales</taxon>
        <taxon>Burkholderiaceae</taxon>
        <taxon>Paraburkholderia</taxon>
    </lineage>
</organism>
<sequence>MANDILTQTFGRGWAFPVAFTLADGVVMAEGAQDVNQSLRILFSTEPGERVMRENYGCALYDVMFENIDGNLIAEIETRIIDGMLRYEPRAHLTAVRVYQPDAALNQLQVEVTYCLRGSDIEQKIAGLLDVGDAQGRWMA</sequence>
<dbReference type="EMBL" id="CP014578">
    <property type="protein sequence ID" value="ANB72007.1"/>
    <property type="molecule type" value="Genomic_DNA"/>
</dbReference>
<evidence type="ECO:0000259" key="1">
    <source>
        <dbReference type="Pfam" id="PF04965"/>
    </source>
</evidence>
<feature type="domain" description="IraD/Gp25-like" evidence="1">
    <location>
        <begin position="30"/>
        <end position="118"/>
    </location>
</feature>
<dbReference type="KEGG" id="buz:AYM40_06205"/>
<dbReference type="OrthoDB" id="9802846at2"/>
<evidence type="ECO:0000313" key="2">
    <source>
        <dbReference type="EMBL" id="ANB72007.1"/>
    </source>
</evidence>
<evidence type="ECO:0000313" key="3">
    <source>
        <dbReference type="Proteomes" id="UP000076852"/>
    </source>
</evidence>
<dbReference type="STRING" id="1804984.AYM40_06205"/>
<protein>
    <submittedName>
        <fullName evidence="2">Phage baseplate protein</fullName>
    </submittedName>
</protein>
<dbReference type="InterPro" id="IPR007048">
    <property type="entry name" value="IraD/Gp25-like"/>
</dbReference>
<name>A0A167VVE2_9BURK</name>
<dbReference type="Gene3D" id="3.10.450.40">
    <property type="match status" value="1"/>
</dbReference>
<gene>
    <name evidence="2" type="ORF">AYM40_06205</name>
</gene>
<keyword evidence="3" id="KW-1185">Reference proteome</keyword>
<dbReference type="SUPFAM" id="SSF160719">
    <property type="entry name" value="gpW/gp25-like"/>
    <property type="match status" value="1"/>
</dbReference>
<dbReference type="RefSeq" id="WP_063495455.1">
    <property type="nucleotide sequence ID" value="NZ_CP014578.1"/>
</dbReference>
<accession>A0A167VVE2</accession>
<dbReference type="Pfam" id="PF04965">
    <property type="entry name" value="GPW_gp25"/>
    <property type="match status" value="1"/>
</dbReference>
<dbReference type="Proteomes" id="UP000076852">
    <property type="component" value="Chromosome 1"/>
</dbReference>
<dbReference type="AlphaFoldDB" id="A0A167VVE2"/>
<proteinExistence type="predicted"/>